<evidence type="ECO:0000313" key="1">
    <source>
        <dbReference type="EMBL" id="DAE00559.1"/>
    </source>
</evidence>
<name>A0A8S5P0F4_9CAUD</name>
<dbReference type="EMBL" id="BK015304">
    <property type="protein sequence ID" value="DAE00559.1"/>
    <property type="molecule type" value="Genomic_DNA"/>
</dbReference>
<protein>
    <submittedName>
        <fullName evidence="1">Uncharacterized protein</fullName>
    </submittedName>
</protein>
<accession>A0A8S5P0F4</accession>
<proteinExistence type="predicted"/>
<reference evidence="1" key="1">
    <citation type="journal article" date="2021" name="Proc. Natl. Acad. Sci. U.S.A.">
        <title>A Catalog of Tens of Thousands of Viruses from Human Metagenomes Reveals Hidden Associations with Chronic Diseases.</title>
        <authorList>
            <person name="Tisza M.J."/>
            <person name="Buck C.B."/>
        </authorList>
    </citation>
    <scope>NUCLEOTIDE SEQUENCE</scope>
    <source>
        <strain evidence="1">CtjOQ18</strain>
    </source>
</reference>
<organism evidence="1">
    <name type="scientific">Peduovirinae sp. ctjOQ18</name>
    <dbReference type="NCBI Taxonomy" id="2825161"/>
    <lineage>
        <taxon>Viruses</taxon>
        <taxon>Duplodnaviria</taxon>
        <taxon>Heunggongvirae</taxon>
        <taxon>Uroviricota</taxon>
        <taxon>Caudoviricetes</taxon>
        <taxon>Peduoviridae</taxon>
    </lineage>
</organism>
<sequence>MVNNSGYWRIPNRRSLHYASQHYNRDPRSIHPT</sequence>